<comment type="caution">
    <text evidence="2">The sequence shown here is derived from an EMBL/GenBank/DDBJ whole genome shotgun (WGS) entry which is preliminary data.</text>
</comment>
<dbReference type="RefSeq" id="WP_352987276.1">
    <property type="nucleotide sequence ID" value="NZ_JBEQNB010000032.1"/>
</dbReference>
<evidence type="ECO:0000256" key="1">
    <source>
        <dbReference type="SAM" id="MobiDB-lite"/>
    </source>
</evidence>
<evidence type="ECO:0000313" key="2">
    <source>
        <dbReference type="EMBL" id="MES0838437.1"/>
    </source>
</evidence>
<organism evidence="2 3">
    <name type="scientific">Nocardiopsis tropica</name>
    <dbReference type="NCBI Taxonomy" id="109330"/>
    <lineage>
        <taxon>Bacteria</taxon>
        <taxon>Bacillati</taxon>
        <taxon>Actinomycetota</taxon>
        <taxon>Actinomycetes</taxon>
        <taxon>Streptosporangiales</taxon>
        <taxon>Nocardiopsidaceae</taxon>
        <taxon>Nocardiopsis</taxon>
    </lineage>
</organism>
<evidence type="ECO:0000313" key="3">
    <source>
        <dbReference type="Proteomes" id="UP001432401"/>
    </source>
</evidence>
<name>A0ABV2A4Z0_9ACTN</name>
<feature type="non-terminal residue" evidence="2">
    <location>
        <position position="177"/>
    </location>
</feature>
<dbReference type="EMBL" id="JBEQNB010000032">
    <property type="protein sequence ID" value="MES0838437.1"/>
    <property type="molecule type" value="Genomic_DNA"/>
</dbReference>
<protein>
    <submittedName>
        <fullName evidence="2">Uncharacterized protein</fullName>
    </submittedName>
</protein>
<feature type="region of interest" description="Disordered" evidence="1">
    <location>
        <begin position="125"/>
        <end position="154"/>
    </location>
</feature>
<accession>A0ABV2A4Z0</accession>
<dbReference type="Proteomes" id="UP001432401">
    <property type="component" value="Unassembled WGS sequence"/>
</dbReference>
<gene>
    <name evidence="2" type="ORF">ABUK86_32050</name>
</gene>
<reference evidence="2 3" key="1">
    <citation type="submission" date="2024-06" db="EMBL/GenBank/DDBJ databases">
        <authorList>
            <person name="Bataeva Y.V."/>
            <person name="Grigorian L.N."/>
            <person name="Solomentsev V.I."/>
        </authorList>
    </citation>
    <scope>NUCLEOTIDE SEQUENCE [LARGE SCALE GENOMIC DNA]</scope>
    <source>
        <strain evidence="3">SCPM-O-B-12605 (RCAM04882)</strain>
    </source>
</reference>
<proteinExistence type="predicted"/>
<keyword evidence="3" id="KW-1185">Reference proteome</keyword>
<sequence length="177" mass="19712">MPSQLKITDVMKAARATRADVLRVASKGGTTEADRRTAVAIEAAGGRRAEVLMDMGWRAEHTRLQEALWLETREEDFDFLAEHAAKVGITDISLLTPAVSETRPEQDTPRPPAAERVREVRIYSEETAPDAPARVAPHHPHDDEPTEDQLDPAERRERHRVRLWAVVAGLIAVCRGT</sequence>